<proteinExistence type="inferred from homology"/>
<dbReference type="FunFam" id="3.40.1280.10:FF:000002">
    <property type="entry name" value="Peptidylprolyl isomerase"/>
    <property type="match status" value="1"/>
</dbReference>
<dbReference type="GO" id="GO:0003723">
    <property type="term" value="F:RNA binding"/>
    <property type="evidence" value="ECO:0007669"/>
    <property type="project" value="InterPro"/>
</dbReference>
<dbReference type="InParanoid" id="F2LXW1"/>
<dbReference type="GO" id="GO:0042802">
    <property type="term" value="F:identical protein binding"/>
    <property type="evidence" value="ECO:0007669"/>
    <property type="project" value="UniProtKB-ARBA"/>
</dbReference>
<evidence type="ECO:0000259" key="8">
    <source>
        <dbReference type="Pfam" id="PF00588"/>
    </source>
</evidence>
<dbReference type="GO" id="GO:0141098">
    <property type="term" value="F:tRNA (cytidine(34)-2'-O)-methyltransferase activity"/>
    <property type="evidence" value="ECO:0007669"/>
    <property type="project" value="RHEA"/>
</dbReference>
<dbReference type="EC" id="2.1.1.207" evidence="6"/>
<keyword evidence="4 6" id="KW-0949">S-adenosyl-L-methionine</keyword>
<dbReference type="RefSeq" id="WP_013682382.1">
    <property type="nucleotide sequence ID" value="NC_015318.1"/>
</dbReference>
<reference evidence="10" key="2">
    <citation type="submission" date="2011-03" db="EMBL/GenBank/DDBJ databases">
        <title>The complete genome of Hippea maritima DSM 10411.</title>
        <authorList>
            <consortium name="US DOE Joint Genome Institute (JGI-PGF)"/>
            <person name="Lucas S."/>
            <person name="Copeland A."/>
            <person name="Lapidus A."/>
            <person name="Bruce D."/>
            <person name="Goodwin L."/>
            <person name="Pitluck S."/>
            <person name="Peters L."/>
            <person name="Kyrpides N."/>
            <person name="Mavromatis K."/>
            <person name="Pagani I."/>
            <person name="Ivanova N."/>
            <person name="Mikhailova N."/>
            <person name="Lu M."/>
            <person name="Detter J.C."/>
            <person name="Tapia R."/>
            <person name="Han C."/>
            <person name="Land M."/>
            <person name="Hauser L."/>
            <person name="Markowitz V."/>
            <person name="Cheng J.-F."/>
            <person name="Hugenholtz P."/>
            <person name="Woyke T."/>
            <person name="Wu D."/>
            <person name="Spring S."/>
            <person name="Schroeder M."/>
            <person name="Brambilla E."/>
            <person name="Klenk H.-P."/>
            <person name="Eisen J.A."/>
        </authorList>
    </citation>
    <scope>NUCLEOTIDE SEQUENCE [LARGE SCALE GENOMIC DNA]</scope>
    <source>
        <strain evidence="10">ATCC 700847 / DSM 10411 / MH2</strain>
    </source>
</reference>
<evidence type="ECO:0000313" key="9">
    <source>
        <dbReference type="EMBL" id="AEA34352.1"/>
    </source>
</evidence>
<evidence type="ECO:0000256" key="1">
    <source>
        <dbReference type="ARBA" id="ARBA00022490"/>
    </source>
</evidence>
<keyword evidence="10" id="KW-1185">Reference proteome</keyword>
<evidence type="ECO:0000256" key="2">
    <source>
        <dbReference type="ARBA" id="ARBA00022603"/>
    </source>
</evidence>
<dbReference type="PANTHER" id="PTHR42971">
    <property type="entry name" value="TRNA (CYTIDINE(34)-2'-O)-METHYLTRANSFERASE"/>
    <property type="match status" value="1"/>
</dbReference>
<dbReference type="FunCoup" id="F2LXW1">
    <property type="interactions" value="205"/>
</dbReference>
<dbReference type="HAMAP" id="MF_01885">
    <property type="entry name" value="tRNA_methyltr_TrmL"/>
    <property type="match status" value="1"/>
</dbReference>
<feature type="domain" description="tRNA/rRNA methyltransferase SpoU type" evidence="8">
    <location>
        <begin position="15"/>
        <end position="154"/>
    </location>
</feature>
<dbReference type="CDD" id="cd18094">
    <property type="entry name" value="SpoU-like_TrmL"/>
    <property type="match status" value="1"/>
</dbReference>
<dbReference type="GO" id="GO:0141102">
    <property type="term" value="F:tRNA (5-carboxymethylaminomethyluridine(34)-2'-O)-methyltransferase activity"/>
    <property type="evidence" value="ECO:0007669"/>
    <property type="project" value="RHEA"/>
</dbReference>
<dbReference type="PANTHER" id="PTHR42971:SF1">
    <property type="entry name" value="TRNA (CYTIDINE(34)-2'-O)-METHYLTRANSFERASE"/>
    <property type="match status" value="1"/>
</dbReference>
<dbReference type="Pfam" id="PF00588">
    <property type="entry name" value="SpoU_methylase"/>
    <property type="match status" value="1"/>
</dbReference>
<evidence type="ECO:0000313" key="10">
    <source>
        <dbReference type="Proteomes" id="UP000008139"/>
    </source>
</evidence>
<comment type="catalytic activity">
    <reaction evidence="6">
        <text>cytidine(34) in tRNA + S-adenosyl-L-methionine = 2'-O-methylcytidine(34) in tRNA + S-adenosyl-L-homocysteine + H(+)</text>
        <dbReference type="Rhea" id="RHEA:43084"/>
        <dbReference type="Rhea" id="RHEA-COMP:10331"/>
        <dbReference type="Rhea" id="RHEA-COMP:10332"/>
        <dbReference type="ChEBI" id="CHEBI:15378"/>
        <dbReference type="ChEBI" id="CHEBI:57856"/>
        <dbReference type="ChEBI" id="CHEBI:59789"/>
        <dbReference type="ChEBI" id="CHEBI:74495"/>
        <dbReference type="ChEBI" id="CHEBI:82748"/>
        <dbReference type="EC" id="2.1.1.207"/>
    </reaction>
</comment>
<evidence type="ECO:0000256" key="4">
    <source>
        <dbReference type="ARBA" id="ARBA00022691"/>
    </source>
</evidence>
<evidence type="ECO:0000256" key="5">
    <source>
        <dbReference type="ARBA" id="ARBA00022694"/>
    </source>
</evidence>
<comment type="catalytic activity">
    <reaction evidence="6">
        <text>5-carboxymethylaminomethyluridine(34) in tRNA(Leu) + S-adenosyl-L-methionine = 5-carboxymethylaminomethyl-2'-O-methyluridine(34) in tRNA(Leu) + S-adenosyl-L-homocysteine + H(+)</text>
        <dbReference type="Rhea" id="RHEA:43088"/>
        <dbReference type="Rhea" id="RHEA-COMP:10333"/>
        <dbReference type="Rhea" id="RHEA-COMP:10334"/>
        <dbReference type="ChEBI" id="CHEBI:15378"/>
        <dbReference type="ChEBI" id="CHEBI:57856"/>
        <dbReference type="ChEBI" id="CHEBI:59789"/>
        <dbReference type="ChEBI" id="CHEBI:74508"/>
        <dbReference type="ChEBI" id="CHEBI:74511"/>
        <dbReference type="EC" id="2.1.1.207"/>
    </reaction>
</comment>
<evidence type="ECO:0000256" key="7">
    <source>
        <dbReference type="PIRSR" id="PIRSR029256-1"/>
    </source>
</evidence>
<keyword evidence="1 6" id="KW-0963">Cytoplasm</keyword>
<dbReference type="HOGENOM" id="CLU_110125_1_0_7"/>
<dbReference type="Gene3D" id="3.40.1280.10">
    <property type="match status" value="1"/>
</dbReference>
<gene>
    <name evidence="9" type="ordered locus">Hipma_1396</name>
</gene>
<dbReference type="KEGG" id="hmr:Hipma_1396"/>
<sequence>MQRNFLLNDNHKCNFHIVLFQPDIPPNTGNIARLCVATNSTLHLIKPLGFSLNDKRLKRAGLDYWENLKLEMHDSLSDFLNKYGNRKFFLASTKAVKPYFEVYFEEGDFLIFGSETQGLPNDFIEANLDKAINIPMTDKVRSLNLADSVAVVLYEAIRQVCF</sequence>
<evidence type="ECO:0000256" key="3">
    <source>
        <dbReference type="ARBA" id="ARBA00022679"/>
    </source>
</evidence>
<dbReference type="eggNOG" id="COG0219">
    <property type="taxonomic scope" value="Bacteria"/>
</dbReference>
<feature type="binding site" evidence="6 7">
    <location>
        <position position="134"/>
    </location>
    <ligand>
        <name>S-adenosyl-L-methionine</name>
        <dbReference type="ChEBI" id="CHEBI:59789"/>
    </ligand>
</feature>
<keyword evidence="5 6" id="KW-0819">tRNA processing</keyword>
<comment type="function">
    <text evidence="6">Could methylate the ribose at the nucleotide 34 wobble position in tRNA.</text>
</comment>
<dbReference type="InterPro" id="IPR029026">
    <property type="entry name" value="tRNA_m1G_MTases_N"/>
</dbReference>
<dbReference type="Proteomes" id="UP000008139">
    <property type="component" value="Chromosome"/>
</dbReference>
<dbReference type="InterPro" id="IPR001537">
    <property type="entry name" value="SpoU_MeTrfase"/>
</dbReference>
<comment type="caution">
    <text evidence="6">Lacks conserved residue(s) required for the propagation of feature annotation.</text>
</comment>
<dbReference type="AlphaFoldDB" id="F2LXW1"/>
<protein>
    <recommendedName>
        <fullName evidence="6">Putative tRNA (cytidine(34)-2'-O)-methyltransferase</fullName>
        <ecNumber evidence="6">2.1.1.207</ecNumber>
    </recommendedName>
    <alternativeName>
        <fullName evidence="6">tRNA (cytidine/uridine-2'-O-)-methyltransferase</fullName>
    </alternativeName>
</protein>
<dbReference type="GO" id="GO:0002130">
    <property type="term" value="P:wobble position ribose methylation"/>
    <property type="evidence" value="ECO:0007669"/>
    <property type="project" value="TreeGrafter"/>
</dbReference>
<accession>F2LXW1</accession>
<evidence type="ECO:0000256" key="6">
    <source>
        <dbReference type="HAMAP-Rule" id="MF_01885"/>
    </source>
</evidence>
<comment type="subcellular location">
    <subcellularLocation>
        <location evidence="6">Cytoplasm</location>
    </subcellularLocation>
</comment>
<dbReference type="InterPro" id="IPR016914">
    <property type="entry name" value="TrmL"/>
</dbReference>
<dbReference type="OrthoDB" id="9789043at2"/>
<name>F2LXW1_HIPMA</name>
<comment type="similarity">
    <text evidence="6">Belongs to the class IV-like SAM-binding methyltransferase superfamily. RNA methyltransferase TrmH family. TrmL subfamily.</text>
</comment>
<dbReference type="SUPFAM" id="SSF75217">
    <property type="entry name" value="alpha/beta knot"/>
    <property type="match status" value="1"/>
</dbReference>
<dbReference type="EMBL" id="CP002606">
    <property type="protein sequence ID" value="AEA34352.1"/>
    <property type="molecule type" value="Genomic_DNA"/>
</dbReference>
<keyword evidence="3 6" id="KW-0808">Transferase</keyword>
<organism evidence="9 10">
    <name type="scientific">Hippea maritima (strain ATCC 700847 / DSM 10411 / MH2)</name>
    <dbReference type="NCBI Taxonomy" id="760142"/>
    <lineage>
        <taxon>Bacteria</taxon>
        <taxon>Pseudomonadati</taxon>
        <taxon>Campylobacterota</taxon>
        <taxon>Desulfurellia</taxon>
        <taxon>Desulfurellales</taxon>
        <taxon>Hippeaceae</taxon>
        <taxon>Hippea</taxon>
    </lineage>
</organism>
<keyword evidence="2 6" id="KW-0489">Methyltransferase</keyword>
<dbReference type="PIRSF" id="PIRSF029256">
    <property type="entry name" value="SpoU_TrmH_prd"/>
    <property type="match status" value="1"/>
</dbReference>
<dbReference type="InterPro" id="IPR029028">
    <property type="entry name" value="Alpha/beta_knot_MTases"/>
</dbReference>
<dbReference type="NCBIfam" id="TIGR00185">
    <property type="entry name" value="tRNA_yibK_trmL"/>
    <property type="match status" value="1"/>
</dbReference>
<feature type="binding site" evidence="6 7">
    <location>
        <position position="142"/>
    </location>
    <ligand>
        <name>S-adenosyl-L-methionine</name>
        <dbReference type="ChEBI" id="CHEBI:59789"/>
    </ligand>
</feature>
<dbReference type="GO" id="GO:0005737">
    <property type="term" value="C:cytoplasm"/>
    <property type="evidence" value="ECO:0007669"/>
    <property type="project" value="UniProtKB-SubCell"/>
</dbReference>
<feature type="binding site" evidence="6 7">
    <location>
        <position position="113"/>
    </location>
    <ligand>
        <name>S-adenosyl-L-methionine</name>
        <dbReference type="ChEBI" id="CHEBI:59789"/>
    </ligand>
</feature>
<reference evidence="9 10" key="1">
    <citation type="journal article" date="2011" name="Stand. Genomic Sci.">
        <title>Complete genome sequence of the thermophilic sulfur-reducer Hippea maritima type strain (MH(2)).</title>
        <authorList>
            <person name="Huntemann M."/>
            <person name="Lu M."/>
            <person name="Nolan M."/>
            <person name="Lapidus A."/>
            <person name="Lucas S."/>
            <person name="Hammon N."/>
            <person name="Deshpande S."/>
            <person name="Cheng J.F."/>
            <person name="Tapia R."/>
            <person name="Han C."/>
            <person name="Goodwin L."/>
            <person name="Pitluck S."/>
            <person name="Liolios K."/>
            <person name="Pagani I."/>
            <person name="Ivanova N."/>
            <person name="Ovchinikova G."/>
            <person name="Pati A."/>
            <person name="Chen A."/>
            <person name="Palaniappan K."/>
            <person name="Land M."/>
            <person name="Hauser L."/>
            <person name="Jeffries C.D."/>
            <person name="Detter J.C."/>
            <person name="Brambilla E.M."/>
            <person name="Rohde M."/>
            <person name="Spring S."/>
            <person name="Goker M."/>
            <person name="Woyke T."/>
            <person name="Bristow J."/>
            <person name="Eisen J.A."/>
            <person name="Markowitz V."/>
            <person name="Hugenholtz P."/>
            <person name="Kyrpides N.C."/>
            <person name="Klenk H.P."/>
            <person name="Mavromatis K."/>
        </authorList>
    </citation>
    <scope>NUCLEOTIDE SEQUENCE [LARGE SCALE GENOMIC DNA]</scope>
    <source>
        <strain evidence="10">ATCC 700847 / DSM 10411 / MH2</strain>
    </source>
</reference>